<gene>
    <name evidence="9" type="ORF">B0T10DRAFT_549926</name>
</gene>
<proteinExistence type="inferred from homology"/>
<dbReference type="Gene3D" id="3.40.50.200">
    <property type="entry name" value="Peptidase S8/S53 domain"/>
    <property type="match status" value="1"/>
</dbReference>
<dbReference type="InterPro" id="IPR000209">
    <property type="entry name" value="Peptidase_S8/S53_dom"/>
</dbReference>
<dbReference type="PANTHER" id="PTHR43806">
    <property type="entry name" value="PEPTIDASE S8"/>
    <property type="match status" value="1"/>
</dbReference>
<keyword evidence="3" id="KW-0378">Hydrolase</keyword>
<comment type="similarity">
    <text evidence="1 5">Belongs to the peptidase S8 family.</text>
</comment>
<keyword evidence="2" id="KW-0645">Protease</keyword>
<dbReference type="OrthoDB" id="3565018at2759"/>
<dbReference type="EMBL" id="JAGPYM010000015">
    <property type="protein sequence ID" value="KAH6887070.1"/>
    <property type="molecule type" value="Genomic_DNA"/>
</dbReference>
<dbReference type="InterPro" id="IPR036852">
    <property type="entry name" value="Peptidase_S8/S53_dom_sf"/>
</dbReference>
<evidence type="ECO:0000256" key="3">
    <source>
        <dbReference type="ARBA" id="ARBA00022801"/>
    </source>
</evidence>
<feature type="domain" description="Peptidase S8/S53" evidence="7">
    <location>
        <begin position="640"/>
        <end position="851"/>
    </location>
</feature>
<evidence type="ECO:0000259" key="8">
    <source>
        <dbReference type="Pfam" id="PF24476"/>
    </source>
</evidence>
<dbReference type="Proteomes" id="UP000777438">
    <property type="component" value="Unassembled WGS sequence"/>
</dbReference>
<keyword evidence="4" id="KW-0720">Serine protease</keyword>
<dbReference type="Pfam" id="PF00082">
    <property type="entry name" value="Peptidase_S8"/>
    <property type="match status" value="1"/>
</dbReference>
<dbReference type="PRINTS" id="PR00723">
    <property type="entry name" value="SUBTILISIN"/>
</dbReference>
<evidence type="ECO:0000256" key="5">
    <source>
        <dbReference type="PROSITE-ProRule" id="PRU01240"/>
    </source>
</evidence>
<comment type="caution">
    <text evidence="5">Lacks conserved residue(s) required for the propagation of feature annotation.</text>
</comment>
<evidence type="ECO:0000256" key="1">
    <source>
        <dbReference type="ARBA" id="ARBA00011073"/>
    </source>
</evidence>
<dbReference type="PROSITE" id="PS00136">
    <property type="entry name" value="SUBTILASE_ASP"/>
    <property type="match status" value="1"/>
</dbReference>
<dbReference type="SUPFAM" id="SSF52743">
    <property type="entry name" value="Subtilisin-like"/>
    <property type="match status" value="1"/>
</dbReference>
<evidence type="ECO:0000259" key="7">
    <source>
        <dbReference type="Pfam" id="PF00082"/>
    </source>
</evidence>
<dbReference type="Pfam" id="PF24476">
    <property type="entry name" value="DUF7580"/>
    <property type="match status" value="1"/>
</dbReference>
<protein>
    <recommendedName>
        <fullName evidence="11">Peptidase S8/S53 domain-containing protein</fullName>
    </recommendedName>
</protein>
<sequence length="936" mass="105462">MRTGTPPDFQRRVNASHLENIRKDTCIVSFAVESIELVEKIIQAVKADKNHKIPSHAANFCRTLTGLLSLAKSGIQDQQQTDNKPSNTVADLLDQLEWICSYQSDKSSSRNKTVANRWPTLKNLRTAEQRDAACNCLRKFSSKSSFTSRKDILEQLKHGLPAQNPHVEASPPPPERDITSPVARSRILDEDIRDETETLLGVLRAYRSCNRTGSLGNITAKIRISGCARTPNSSAEFGILFLGHPHAQNCRWKEACIRISTGKSCARRSDLPIGGKPKGVRFVGDVQTQSSLDLPQLIPITRNEFCDRVSKRDQAQLSLSAQDGQFVFQKKLDTSREWLPDHQAISLRDLIGIEKSGITPKMKTVLAHLLAKAVWQFYDSEILGKRLTKNEVYFLFERRGTVRGIYTDEPMVKTHVWTEPTDSRHGEDEGTHDMPKVLALGIMLLELETNKFIEEYRDDLDPGSVLDADTDYKIAKRLVDSEESCNVLDDLPKISPLRTVLPLCINAGELQNRFDILASAQKQTFTPVWISRSDGLRATIFTEIVKPLEDSLTLYTNLQNIKALRKLAFDPTSPRPNRQGMVALAEQIHPQRSTLQTSTRDSMDKSKELRELSRGWFRDFDRLKQFLCPQGAERGPGYRQVKIAVLDTGINADDYEYYSDIEVIGGYRDFVDRANCETRQDKTGHGSIAASLLVKVCPDGILYIARVLEGENAIEKEVQNVVDAIEWAISEKVDIITMAIGFDEHQTAIEQAVRKARLSGILIFSAASNKRNASEIYCPANIHDCVFGVFVANSQNTKATDFNPTMSLDSRRDNFAIFGEHVEWQESQPLVRGASYATSIAAGLVALLLQFSRQAQDGDRFIDLTSLKDMTRMATVLRMISKKDGSCDCICPLRLLKDEYKVRDWDLVHRAKMRKNQRDWIRAKIEQALDSVYKPN</sequence>
<reference evidence="9 10" key="1">
    <citation type="journal article" date="2021" name="Nat. Commun.">
        <title>Genetic determinants of endophytism in the Arabidopsis root mycobiome.</title>
        <authorList>
            <person name="Mesny F."/>
            <person name="Miyauchi S."/>
            <person name="Thiergart T."/>
            <person name="Pickel B."/>
            <person name="Atanasova L."/>
            <person name="Karlsson M."/>
            <person name="Huettel B."/>
            <person name="Barry K.W."/>
            <person name="Haridas S."/>
            <person name="Chen C."/>
            <person name="Bauer D."/>
            <person name="Andreopoulos W."/>
            <person name="Pangilinan J."/>
            <person name="LaButti K."/>
            <person name="Riley R."/>
            <person name="Lipzen A."/>
            <person name="Clum A."/>
            <person name="Drula E."/>
            <person name="Henrissat B."/>
            <person name="Kohler A."/>
            <person name="Grigoriev I.V."/>
            <person name="Martin F.M."/>
            <person name="Hacquard S."/>
        </authorList>
    </citation>
    <scope>NUCLEOTIDE SEQUENCE [LARGE SCALE GENOMIC DNA]</scope>
    <source>
        <strain evidence="9 10">MPI-CAGE-CH-0241</strain>
    </source>
</reference>
<name>A0A9P9ANL8_9HYPO</name>
<evidence type="ECO:0008006" key="11">
    <source>
        <dbReference type="Google" id="ProtNLM"/>
    </source>
</evidence>
<dbReference type="GO" id="GO:0004252">
    <property type="term" value="F:serine-type endopeptidase activity"/>
    <property type="evidence" value="ECO:0007669"/>
    <property type="project" value="InterPro"/>
</dbReference>
<dbReference type="InterPro" id="IPR015500">
    <property type="entry name" value="Peptidase_S8_subtilisin-rel"/>
</dbReference>
<evidence type="ECO:0000256" key="6">
    <source>
        <dbReference type="SAM" id="MobiDB-lite"/>
    </source>
</evidence>
<comment type="caution">
    <text evidence="9">The sequence shown here is derived from an EMBL/GenBank/DDBJ whole genome shotgun (WGS) entry which is preliminary data.</text>
</comment>
<dbReference type="GO" id="GO:0006508">
    <property type="term" value="P:proteolysis"/>
    <property type="evidence" value="ECO:0007669"/>
    <property type="project" value="UniProtKB-KW"/>
</dbReference>
<evidence type="ECO:0000313" key="9">
    <source>
        <dbReference type="EMBL" id="KAH6887070.1"/>
    </source>
</evidence>
<feature type="domain" description="DUF7580" evidence="8">
    <location>
        <begin position="189"/>
        <end position="553"/>
    </location>
</feature>
<dbReference type="InterPro" id="IPR056002">
    <property type="entry name" value="DUF7580"/>
</dbReference>
<dbReference type="InterPro" id="IPR023827">
    <property type="entry name" value="Peptidase_S8_Asp-AS"/>
</dbReference>
<organism evidence="9 10">
    <name type="scientific">Thelonectria olida</name>
    <dbReference type="NCBI Taxonomy" id="1576542"/>
    <lineage>
        <taxon>Eukaryota</taxon>
        <taxon>Fungi</taxon>
        <taxon>Dikarya</taxon>
        <taxon>Ascomycota</taxon>
        <taxon>Pezizomycotina</taxon>
        <taxon>Sordariomycetes</taxon>
        <taxon>Hypocreomycetidae</taxon>
        <taxon>Hypocreales</taxon>
        <taxon>Nectriaceae</taxon>
        <taxon>Thelonectria</taxon>
    </lineage>
</organism>
<keyword evidence="10" id="KW-1185">Reference proteome</keyword>
<dbReference type="PROSITE" id="PS51892">
    <property type="entry name" value="SUBTILASE"/>
    <property type="match status" value="1"/>
</dbReference>
<accession>A0A9P9ANL8</accession>
<dbReference type="AlphaFoldDB" id="A0A9P9ANL8"/>
<dbReference type="InterPro" id="IPR050131">
    <property type="entry name" value="Peptidase_S8_subtilisin-like"/>
</dbReference>
<evidence type="ECO:0000256" key="2">
    <source>
        <dbReference type="ARBA" id="ARBA00022670"/>
    </source>
</evidence>
<evidence type="ECO:0000256" key="4">
    <source>
        <dbReference type="ARBA" id="ARBA00022825"/>
    </source>
</evidence>
<evidence type="ECO:0000313" key="10">
    <source>
        <dbReference type="Proteomes" id="UP000777438"/>
    </source>
</evidence>
<feature type="region of interest" description="Disordered" evidence="6">
    <location>
        <begin position="159"/>
        <end position="182"/>
    </location>
</feature>
<dbReference type="PANTHER" id="PTHR43806:SF11">
    <property type="entry name" value="CEREVISIN-RELATED"/>
    <property type="match status" value="1"/>
</dbReference>